<dbReference type="OrthoDB" id="2789670at2759"/>
<dbReference type="RefSeq" id="XP_013276164.1">
    <property type="nucleotide sequence ID" value="XM_013420710.1"/>
</dbReference>
<gene>
    <name evidence="1" type="ORF">Z518_00106</name>
</gene>
<dbReference type="GO" id="GO:0016705">
    <property type="term" value="F:oxidoreductase activity, acting on paired donors, with incorporation or reduction of molecular oxygen"/>
    <property type="evidence" value="ECO:0007669"/>
    <property type="project" value="InterPro"/>
</dbReference>
<dbReference type="EMBL" id="KN847475">
    <property type="protein sequence ID" value="KIX09028.1"/>
    <property type="molecule type" value="Genomic_DNA"/>
</dbReference>
<evidence type="ECO:0000313" key="1">
    <source>
        <dbReference type="EMBL" id="KIX09028.1"/>
    </source>
</evidence>
<dbReference type="GO" id="GO:0020037">
    <property type="term" value="F:heme binding"/>
    <property type="evidence" value="ECO:0007669"/>
    <property type="project" value="InterPro"/>
</dbReference>
<protein>
    <submittedName>
        <fullName evidence="1">Uncharacterized protein</fullName>
    </submittedName>
</protein>
<proteinExistence type="predicted"/>
<dbReference type="SUPFAM" id="SSF48264">
    <property type="entry name" value="Cytochrome P450"/>
    <property type="match status" value="1"/>
</dbReference>
<dbReference type="AlphaFoldDB" id="A0A0D2HEL6"/>
<dbReference type="Proteomes" id="UP000053617">
    <property type="component" value="Unassembled WGS sequence"/>
</dbReference>
<dbReference type="GO" id="GO:0005506">
    <property type="term" value="F:iron ion binding"/>
    <property type="evidence" value="ECO:0007669"/>
    <property type="project" value="InterPro"/>
</dbReference>
<dbReference type="GO" id="GO:0004497">
    <property type="term" value="F:monooxygenase activity"/>
    <property type="evidence" value="ECO:0007669"/>
    <property type="project" value="InterPro"/>
</dbReference>
<dbReference type="Gene3D" id="1.10.630.10">
    <property type="entry name" value="Cytochrome P450"/>
    <property type="match status" value="1"/>
</dbReference>
<evidence type="ECO:0000313" key="2">
    <source>
        <dbReference type="Proteomes" id="UP000053617"/>
    </source>
</evidence>
<dbReference type="InterPro" id="IPR036396">
    <property type="entry name" value="Cyt_P450_sf"/>
</dbReference>
<keyword evidence="2" id="KW-1185">Reference proteome</keyword>
<dbReference type="GeneID" id="25288177"/>
<dbReference type="STRING" id="1442369.A0A0D2HEL6"/>
<reference evidence="1 2" key="1">
    <citation type="submission" date="2015-01" db="EMBL/GenBank/DDBJ databases">
        <title>The Genome Sequence of Rhinocladiella mackenzie CBS 650.93.</title>
        <authorList>
            <consortium name="The Broad Institute Genomics Platform"/>
            <person name="Cuomo C."/>
            <person name="de Hoog S."/>
            <person name="Gorbushina A."/>
            <person name="Stielow B."/>
            <person name="Teixiera M."/>
            <person name="Abouelleil A."/>
            <person name="Chapman S.B."/>
            <person name="Priest M."/>
            <person name="Young S.K."/>
            <person name="Wortman J."/>
            <person name="Nusbaum C."/>
            <person name="Birren B."/>
        </authorList>
    </citation>
    <scope>NUCLEOTIDE SEQUENCE [LARGE SCALE GENOMIC DNA]</scope>
    <source>
        <strain evidence="1 2">CBS 650.93</strain>
    </source>
</reference>
<organism evidence="1 2">
    <name type="scientific">Rhinocladiella mackenziei CBS 650.93</name>
    <dbReference type="NCBI Taxonomy" id="1442369"/>
    <lineage>
        <taxon>Eukaryota</taxon>
        <taxon>Fungi</taxon>
        <taxon>Dikarya</taxon>
        <taxon>Ascomycota</taxon>
        <taxon>Pezizomycotina</taxon>
        <taxon>Eurotiomycetes</taxon>
        <taxon>Chaetothyriomycetidae</taxon>
        <taxon>Chaetothyriales</taxon>
        <taxon>Herpotrichiellaceae</taxon>
        <taxon>Rhinocladiella</taxon>
    </lineage>
</organism>
<accession>A0A0D2HEL6</accession>
<dbReference type="VEuPathDB" id="FungiDB:Z518_00106"/>
<dbReference type="HOGENOM" id="CLU_1435163_0_0_1"/>
<sequence>MQECKLYSKDQNRGGVSIQVENSSSFPIKNLEDWEYKVDDLTARLLKVFDSYRTAPPADSNDDPNPIDLTLDFNKYINLITIEAINKISLSANLGLIEQGTDEVTAEKWNGNAHRAHYRQTQNQTARAQATFAGEKLDDFFSSLMHDKSEIVTEAGAIITASAETTAIAITNMMELLIRHPPSPSHATV</sequence>
<name>A0A0D2HEL6_9EURO</name>